<dbReference type="EMBL" id="WTVH01000058">
    <property type="protein sequence ID" value="NMF95275.1"/>
    <property type="molecule type" value="Genomic_DNA"/>
</dbReference>
<reference evidence="3" key="1">
    <citation type="submission" date="2019-12" db="EMBL/GenBank/DDBJ databases">
        <title>Comparative genomics gives insights into the taxonomy of the Azoarcus-Aromatoleum group and reveals separate origins of nif in the plant-associated Azoarcus and non-plant-associated Aromatoleum sub-groups.</title>
        <authorList>
            <person name="Lafos M."/>
            <person name="Maluk M."/>
            <person name="Batista M."/>
            <person name="Junghare M."/>
            <person name="Carmona M."/>
            <person name="Faoro H."/>
            <person name="Cruz L.M."/>
            <person name="Battistoni F."/>
            <person name="De Souza E."/>
            <person name="Pedrosa F."/>
            <person name="Chen W.-M."/>
            <person name="Poole P.S."/>
            <person name="Dixon R.A."/>
            <person name="James E.K."/>
        </authorList>
    </citation>
    <scope>NUCLEOTIDE SEQUENCE</scope>
    <source>
        <strain evidence="3">U120</strain>
    </source>
</reference>
<dbReference type="InterPro" id="IPR029063">
    <property type="entry name" value="SAM-dependent_MTases_sf"/>
</dbReference>
<keyword evidence="3" id="KW-0489">Methyltransferase</keyword>
<dbReference type="GO" id="GO:0032259">
    <property type="term" value="P:methylation"/>
    <property type="evidence" value="ECO:0007669"/>
    <property type="project" value="UniProtKB-KW"/>
</dbReference>
<dbReference type="Proteomes" id="UP000601990">
    <property type="component" value="Unassembled WGS sequence"/>
</dbReference>
<dbReference type="CDD" id="cd02440">
    <property type="entry name" value="AdoMet_MTases"/>
    <property type="match status" value="1"/>
</dbReference>
<dbReference type="InterPro" id="IPR041698">
    <property type="entry name" value="Methyltransf_25"/>
</dbReference>
<feature type="domain" description="Methyltransferase" evidence="2">
    <location>
        <begin position="43"/>
        <end position="138"/>
    </location>
</feature>
<protein>
    <submittedName>
        <fullName evidence="3">Methyltransferase domain-containing protein</fullName>
    </submittedName>
</protein>
<dbReference type="Gene3D" id="3.40.50.150">
    <property type="entry name" value="Vaccinia Virus protein VP39"/>
    <property type="match status" value="1"/>
</dbReference>
<dbReference type="PANTHER" id="PTHR43861">
    <property type="entry name" value="TRANS-ACONITATE 2-METHYLTRANSFERASE-RELATED"/>
    <property type="match status" value="1"/>
</dbReference>
<comment type="caution">
    <text evidence="3">The sequence shown here is derived from an EMBL/GenBank/DDBJ whole genome shotgun (WGS) entry which is preliminary data.</text>
</comment>
<keyword evidence="4" id="KW-1185">Reference proteome</keyword>
<evidence type="ECO:0000313" key="3">
    <source>
        <dbReference type="EMBL" id="NMF95275.1"/>
    </source>
</evidence>
<dbReference type="SUPFAM" id="SSF53335">
    <property type="entry name" value="S-adenosyl-L-methionine-dependent methyltransferases"/>
    <property type="match status" value="1"/>
</dbReference>
<proteinExistence type="predicted"/>
<sequence length="208" mass="23066">MEQELLWSKRYRDAGDEYLFGTGPNRFLARRAELLASGRNAMSVGDGEGRNSVWLAEQGLDVTAVEISGVAIEKARRLAVGRGVDVDFVRADVMAPHWPPTEFTGAFDWVVGIFIQFVGAAARERQFAAMKQLVRPGGRILLQGYTPKQLEYRTGGPSAVENLYTSELLRDAFSDWEIEELVEYEDDLSEGTAHRGCSALIGLVVRKP</sequence>
<gene>
    <name evidence="3" type="ORF">GO608_18360</name>
</gene>
<dbReference type="RefSeq" id="WP_169200471.1">
    <property type="nucleotide sequence ID" value="NZ_WTVH02000010.1"/>
</dbReference>
<evidence type="ECO:0000259" key="2">
    <source>
        <dbReference type="Pfam" id="PF13649"/>
    </source>
</evidence>
<accession>A0ABX1N7R1</accession>
<organism evidence="3 4">
    <name type="scientific">Aromatoleum buckelii</name>
    <dbReference type="NCBI Taxonomy" id="200254"/>
    <lineage>
        <taxon>Bacteria</taxon>
        <taxon>Pseudomonadati</taxon>
        <taxon>Pseudomonadota</taxon>
        <taxon>Betaproteobacteria</taxon>
        <taxon>Rhodocyclales</taxon>
        <taxon>Rhodocyclaceae</taxon>
        <taxon>Aromatoleum</taxon>
    </lineage>
</organism>
<dbReference type="GO" id="GO:0008168">
    <property type="term" value="F:methyltransferase activity"/>
    <property type="evidence" value="ECO:0007669"/>
    <property type="project" value="UniProtKB-KW"/>
</dbReference>
<dbReference type="PANTHER" id="PTHR43861:SF3">
    <property type="entry name" value="PUTATIVE (AFU_ORTHOLOGUE AFUA_2G14390)-RELATED"/>
    <property type="match status" value="1"/>
</dbReference>
<evidence type="ECO:0000256" key="1">
    <source>
        <dbReference type="ARBA" id="ARBA00022679"/>
    </source>
</evidence>
<dbReference type="Pfam" id="PF13649">
    <property type="entry name" value="Methyltransf_25"/>
    <property type="match status" value="1"/>
</dbReference>
<name>A0ABX1N7R1_9RHOO</name>
<evidence type="ECO:0000313" key="4">
    <source>
        <dbReference type="Proteomes" id="UP000601990"/>
    </source>
</evidence>
<keyword evidence="1" id="KW-0808">Transferase</keyword>